<dbReference type="SUPFAM" id="SSF55729">
    <property type="entry name" value="Acyl-CoA N-acyltransferases (Nat)"/>
    <property type="match status" value="1"/>
</dbReference>
<dbReference type="AlphaFoldDB" id="A0AAN1MR86"/>
<proteinExistence type="predicted"/>
<dbReference type="EMBL" id="CP026109">
    <property type="protein sequence ID" value="AUT76434.1"/>
    <property type="molecule type" value="Genomic_DNA"/>
</dbReference>
<protein>
    <submittedName>
        <fullName evidence="2">GNAT family N-acetyltransferase</fullName>
    </submittedName>
</protein>
<dbReference type="GeneID" id="55536439"/>
<accession>A0AAN1MR86</accession>
<dbReference type="Gene3D" id="3.40.630.30">
    <property type="match status" value="1"/>
</dbReference>
<dbReference type="InterPro" id="IPR038740">
    <property type="entry name" value="BioF2-like_GNAT_dom"/>
</dbReference>
<dbReference type="RefSeq" id="WP_086910304.1">
    <property type="nucleotide sequence ID" value="NZ_CADFGJ010000014.1"/>
</dbReference>
<evidence type="ECO:0000313" key="3">
    <source>
        <dbReference type="Proteomes" id="UP000236649"/>
    </source>
</evidence>
<feature type="domain" description="BioF2-like acetyltransferase" evidence="1">
    <location>
        <begin position="196"/>
        <end position="341"/>
    </location>
</feature>
<organism evidence="2 3">
    <name type="scientific">Paraburkholderia hospita</name>
    <dbReference type="NCBI Taxonomy" id="169430"/>
    <lineage>
        <taxon>Bacteria</taxon>
        <taxon>Pseudomonadati</taxon>
        <taxon>Pseudomonadota</taxon>
        <taxon>Betaproteobacteria</taxon>
        <taxon>Burkholderiales</taxon>
        <taxon>Burkholderiaceae</taxon>
        <taxon>Paraburkholderia</taxon>
    </lineage>
</organism>
<name>A0AAN1MR86_9BURK</name>
<evidence type="ECO:0000259" key="1">
    <source>
        <dbReference type="Pfam" id="PF13480"/>
    </source>
</evidence>
<sequence>MDIQLSTGASTADRVKEGRYAVNLLKNATSFEPFYAQWQQLQAESESCSPSLDYQYCKLAAKRVIAEGGLVAIVMVYDTTTLVALWPLSIRRKGLLRVASVLTCGNNEEYGGPLFKGRPTASVCVESIRAAMHAPADVLEIPFVEVGSQWWQALRTAPQSWVQNLLPERLSVLPGFSASLRDFSHWEDFLGTLSQSLRRNLRRYKDKLNASGNTEFGWCTNLDDATMVLHWLFANKRQWALERALRTSYLMDDRVRDFFIALAAKTSLETVPLVTFVKVDGVPICASINLVGPRTVEYWIFTYDEAYSRYSVGNLLTEFVARWAHANGRDFDMRPLYNEYKTYWVTRRTHHRTPTVMLTARGRLGEFALLLGQLSRVRRGLGRVAASALRSAKARAACQWRSRAR</sequence>
<dbReference type="InterPro" id="IPR016181">
    <property type="entry name" value="Acyl_CoA_acyltransferase"/>
</dbReference>
<gene>
    <name evidence="2" type="ORF">C2L64_50345</name>
</gene>
<dbReference type="Proteomes" id="UP000236649">
    <property type="component" value="Chromosome 5"/>
</dbReference>
<dbReference type="KEGG" id="phs:C2L64_50345"/>
<evidence type="ECO:0000313" key="2">
    <source>
        <dbReference type="EMBL" id="AUT76434.1"/>
    </source>
</evidence>
<reference evidence="2 3" key="1">
    <citation type="submission" date="2018-01" db="EMBL/GenBank/DDBJ databases">
        <title>Species boundaries and ecological features among Paraburkholderia terrae DSMZ17804T, P. hospita DSMZ17164T and P. caribensis DSMZ13236T.</title>
        <authorList>
            <person name="Pratama A.A."/>
        </authorList>
    </citation>
    <scope>NUCLEOTIDE SEQUENCE [LARGE SCALE GENOMIC DNA]</scope>
    <source>
        <strain evidence="2 3">DSM 17164</strain>
    </source>
</reference>
<dbReference type="Pfam" id="PF13480">
    <property type="entry name" value="Acetyltransf_6"/>
    <property type="match status" value="1"/>
</dbReference>